<dbReference type="EMBL" id="KE346366">
    <property type="protein sequence ID" value="KJE94233.1"/>
    <property type="molecule type" value="Genomic_DNA"/>
</dbReference>
<evidence type="ECO:0000313" key="6">
    <source>
        <dbReference type="EMBL" id="KJE94233.1"/>
    </source>
</evidence>
<dbReference type="SMART" id="SM00487">
    <property type="entry name" value="DEXDc"/>
    <property type="match status" value="1"/>
</dbReference>
<sequence length="1560" mass="168625">MSLKRSLEQCEEQQEAEAEEEDEFVTVPMWPDDSADEAANRTATTATTASEAEAEAEARREAARKRIRLALSEMDNGDEAGEPPAMQEQARQFESNATHSEGEADRPAAAAGAAGAAGAAAASGVQLGKQQPQQAVKTQTNAAKNAEMQARAAIEQLATDDQKMLVAMYSAIDAACSLLKPRGIICTLSRISSTVQAMSGVTPTWNVIQRIANIAPSHVMLQHVQMPSETHSKQDAAIRRYLTLEHYGSAAAARPSALYQSRFAQPDLYAPPNADQQTRNVPFSSSSSSAVPALAFVRADPAIRHVLAPDEDPSTHLEIVFSHLRSFGSSTAMSAAQSTALLRRKTRFVRLLLAAAAASPNSENQSTDVGAFPAVDPDPPQPSQATPADLLALPVTSLADSLPDSLPTTPFVANETESSTPTAHKTDGGPLHSAHEFIQQIQAQPFYEGQIVHIQDIPARPAQVKPLTINLHPAMRAALVERGFDSLYSHQVEALEALWKGQHAIVSTSTSSGKSLIYNATAINAALMNRQALALYLFPTKALAQDQLRALNALLALSSLVPYQLFAATLDGDTPKSERANVRESASVVLTNPDMLHVSILPQHKNWPRLFSQLRLVVVDEAHVYSGAFGSHVSCVLRRLRRLCELYGAAPQFICCSATISNPRNLMSQLIGVPEPEIAVISRDGSPSGHKKFVFWDPNAKLWRAITAAKQAAAQAAKARNDATRHSVFVEEGGAPAATAEAKHQESSSFASMFGGSEALRSSTVDLTQFFDADLLHQMASLSSDSVSSVEESGLDSSRTLSDPDLALISDALSPGPSVASTAEATTLLHKPAAMVPAIAASGPDSGSFNPVTVLSGSRPGFTTASSLVSTASSHPHPNEGVSIILRALSDPHRRQHLLKSPLVACAQILRLAVKLGLRTIAFARIRKVCELMLRYTHRFLVEEGLASLVPKVTSYRSGYSIPDRRRIERGLFHGHLTAITATNALELGVDVGTLDATLHLGFPSSLSSLWQQAGRSGRNERPSVSIFVAYPSPIDQHFCRHPLEIFTREMEASCIDPGNESVLWGHLLCAAAEHPLTDADSQWFGPTFDSVVAVMLAGRRPGGVPMDGGAVLARRNGLYVQTFRIEVPSAAVSIRSIDTIRYKVVNELTGECLDEIDESRAFFEIYDGAIYLHQGNEYLVRKLDLTERIAFVKPCIAGYYTKQRDRKDVQTLRVIKSGSATRQVLSTISQPEEQQPGTLEWAFTEHHVDHDHPTLHPVRNRESLSAHQQPGIPGSPNAETPPPSLTPYPTPAHRDDDHLPSSPSRRRFMSREALARPHGRLQRPEFVPSGFQTTLQQDVPPSSSEAVPHEVIPAGTISCNYAKANVCLSVFGFKKIWQKNSAVFDRLPLDLPPVEFETYASWIDLSQSVKRHVEACGFEFRAGAHGAAHAVLNMVPLFLSCDPNDLGTECISISETRLRPPRILLYDTRPGGVGLALKAYHLLPAMLEAAYQLVRECVCDNGCPSCIHAVTCSEHNSVSDKSAALEIMRCVLAGGDPSAKVVAANPSSSQVTHRAHDRP</sequence>
<dbReference type="Pfam" id="PF22982">
    <property type="entry name" value="WHD_HRQ1"/>
    <property type="match status" value="1"/>
</dbReference>
<protein>
    <submittedName>
        <fullName evidence="6">Helicase superfamily protein</fullName>
    </submittedName>
</protein>
<dbReference type="PANTHER" id="PTHR47957">
    <property type="entry name" value="ATP-DEPENDENT HELICASE HRQ1"/>
    <property type="match status" value="1"/>
</dbReference>
<evidence type="ECO:0000259" key="5">
    <source>
        <dbReference type="PROSITE" id="PS51194"/>
    </source>
</evidence>
<dbReference type="GO" id="GO:0006289">
    <property type="term" value="P:nucleotide-excision repair"/>
    <property type="evidence" value="ECO:0007669"/>
    <property type="project" value="TreeGrafter"/>
</dbReference>
<dbReference type="InterPro" id="IPR001650">
    <property type="entry name" value="Helicase_C-like"/>
</dbReference>
<dbReference type="PANTHER" id="PTHR47957:SF3">
    <property type="entry name" value="ATP-DEPENDENT HELICASE HRQ1"/>
    <property type="match status" value="1"/>
</dbReference>
<dbReference type="GO" id="GO:0003676">
    <property type="term" value="F:nucleic acid binding"/>
    <property type="evidence" value="ECO:0007669"/>
    <property type="project" value="InterPro"/>
</dbReference>
<dbReference type="SMART" id="SM00490">
    <property type="entry name" value="HELICc"/>
    <property type="match status" value="1"/>
</dbReference>
<reference evidence="7" key="1">
    <citation type="submission" date="2011-02" db="EMBL/GenBank/DDBJ databases">
        <title>The Genome Sequence of Capsaspora owczarzaki ATCC 30864.</title>
        <authorList>
            <person name="Russ C."/>
            <person name="Cuomo C."/>
            <person name="Burger G."/>
            <person name="Gray M.W."/>
            <person name="Holland P.W.H."/>
            <person name="King N."/>
            <person name="Lang F.B.F."/>
            <person name="Roger A.J."/>
            <person name="Ruiz-Trillo I."/>
            <person name="Young S.K."/>
            <person name="Zeng Q."/>
            <person name="Gargeya S."/>
            <person name="Alvarado L."/>
            <person name="Berlin A."/>
            <person name="Chapman S.B."/>
            <person name="Chen Z."/>
            <person name="Freedman E."/>
            <person name="Gellesch M."/>
            <person name="Goldberg J."/>
            <person name="Griggs A."/>
            <person name="Gujja S."/>
            <person name="Heilman E."/>
            <person name="Heiman D."/>
            <person name="Howarth C."/>
            <person name="Mehta T."/>
            <person name="Neiman D."/>
            <person name="Pearson M."/>
            <person name="Roberts A."/>
            <person name="Saif S."/>
            <person name="Shea T."/>
            <person name="Shenoy N."/>
            <person name="Sisk P."/>
            <person name="Stolte C."/>
            <person name="Sykes S."/>
            <person name="White J."/>
            <person name="Yandava C."/>
            <person name="Haas B."/>
            <person name="Nusbaum C."/>
            <person name="Birren B."/>
        </authorList>
    </citation>
    <scope>NUCLEOTIDE SEQUENCE</scope>
    <source>
        <strain evidence="7">ATCC 30864</strain>
    </source>
</reference>
<organism evidence="6 7">
    <name type="scientific">Capsaspora owczarzaki (strain ATCC 30864)</name>
    <dbReference type="NCBI Taxonomy" id="595528"/>
    <lineage>
        <taxon>Eukaryota</taxon>
        <taxon>Filasterea</taxon>
        <taxon>Capsaspora</taxon>
    </lineage>
</organism>
<proteinExistence type="predicted"/>
<dbReference type="SUPFAM" id="SSF52540">
    <property type="entry name" value="P-loop containing nucleoside triphosphate hydrolases"/>
    <property type="match status" value="2"/>
</dbReference>
<evidence type="ECO:0000256" key="1">
    <source>
        <dbReference type="ARBA" id="ARBA00022741"/>
    </source>
</evidence>
<feature type="region of interest" description="Disordered" evidence="3">
    <location>
        <begin position="1"/>
        <end position="112"/>
    </location>
</feature>
<feature type="compositionally biased region" description="Low complexity" evidence="3">
    <location>
        <begin position="40"/>
        <end position="51"/>
    </location>
</feature>
<dbReference type="InterPro" id="IPR014939">
    <property type="entry name" value="CDT1_Gemini-bd-like"/>
</dbReference>
<accession>A0A0D2WS73</accession>
<dbReference type="Pfam" id="PF00271">
    <property type="entry name" value="Helicase_C"/>
    <property type="match status" value="1"/>
</dbReference>
<feature type="region of interest" description="Disordered" evidence="3">
    <location>
        <begin position="1263"/>
        <end position="1306"/>
    </location>
</feature>
<keyword evidence="6" id="KW-0347">Helicase</keyword>
<feature type="compositionally biased region" description="Acidic residues" evidence="3">
    <location>
        <begin position="9"/>
        <end position="24"/>
    </location>
</feature>
<name>A0A0D2WS73_CAPO3</name>
<dbReference type="InterPro" id="IPR018973">
    <property type="entry name" value="MZB"/>
</dbReference>
<dbReference type="STRING" id="595528.A0A0D2WS73"/>
<dbReference type="InParanoid" id="A0A0D2WS73"/>
<dbReference type="Pfam" id="PF08839">
    <property type="entry name" value="CDT1"/>
    <property type="match status" value="1"/>
</dbReference>
<keyword evidence="6" id="KW-0378">Hydrolase</keyword>
<dbReference type="InterPro" id="IPR011545">
    <property type="entry name" value="DEAD/DEAH_box_helicase_dom"/>
</dbReference>
<dbReference type="Pfam" id="PF00270">
    <property type="entry name" value="DEAD"/>
    <property type="match status" value="1"/>
</dbReference>
<dbReference type="GO" id="GO:0036297">
    <property type="term" value="P:interstrand cross-link repair"/>
    <property type="evidence" value="ECO:0007669"/>
    <property type="project" value="TreeGrafter"/>
</dbReference>
<dbReference type="InterPro" id="IPR014001">
    <property type="entry name" value="Helicase_ATP-bd"/>
</dbReference>
<dbReference type="GO" id="GO:0043138">
    <property type="term" value="F:3'-5' DNA helicase activity"/>
    <property type="evidence" value="ECO:0007669"/>
    <property type="project" value="TreeGrafter"/>
</dbReference>
<gene>
    <name evidence="6" type="ORF">CAOG_004906</name>
</gene>
<dbReference type="CDD" id="cd18797">
    <property type="entry name" value="SF2_C_Hrq"/>
    <property type="match status" value="1"/>
</dbReference>
<dbReference type="GO" id="GO:0005524">
    <property type="term" value="F:ATP binding"/>
    <property type="evidence" value="ECO:0007669"/>
    <property type="project" value="UniProtKB-KW"/>
</dbReference>
<keyword evidence="1" id="KW-0547">Nucleotide-binding</keyword>
<dbReference type="OrthoDB" id="18781at2759"/>
<dbReference type="InterPro" id="IPR027417">
    <property type="entry name" value="P-loop_NTPase"/>
</dbReference>
<dbReference type="Gene3D" id="3.40.50.300">
    <property type="entry name" value="P-loop containing nucleotide triphosphate hydrolases"/>
    <property type="match status" value="2"/>
</dbReference>
<keyword evidence="7" id="KW-1185">Reference proteome</keyword>
<feature type="region of interest" description="Disordered" evidence="3">
    <location>
        <begin position="359"/>
        <end position="387"/>
    </location>
</feature>
<feature type="domain" description="Helicase C-terminal" evidence="5">
    <location>
        <begin position="908"/>
        <end position="1064"/>
    </location>
</feature>
<evidence type="ECO:0000256" key="2">
    <source>
        <dbReference type="ARBA" id="ARBA00022840"/>
    </source>
</evidence>
<feature type="compositionally biased region" description="Polar residues" evidence="3">
    <location>
        <begin position="89"/>
        <end position="99"/>
    </location>
</feature>
<dbReference type="PROSITE" id="PS51194">
    <property type="entry name" value="HELICASE_CTER"/>
    <property type="match status" value="1"/>
</dbReference>
<feature type="compositionally biased region" description="Pro residues" evidence="3">
    <location>
        <begin position="1280"/>
        <end position="1291"/>
    </location>
</feature>
<feature type="domain" description="Helicase ATP-binding" evidence="4">
    <location>
        <begin position="495"/>
        <end position="678"/>
    </location>
</feature>
<keyword evidence="2" id="KW-0067">ATP-binding</keyword>
<dbReference type="RefSeq" id="XP_004347657.2">
    <property type="nucleotide sequence ID" value="XM_004347607.2"/>
</dbReference>
<dbReference type="PROSITE" id="PS51192">
    <property type="entry name" value="HELICASE_ATP_BIND_1"/>
    <property type="match status" value="1"/>
</dbReference>
<dbReference type="GO" id="GO:0005634">
    <property type="term" value="C:nucleus"/>
    <property type="evidence" value="ECO:0007669"/>
    <property type="project" value="TreeGrafter"/>
</dbReference>
<dbReference type="InterPro" id="IPR055227">
    <property type="entry name" value="HRQ1_WHD"/>
</dbReference>
<evidence type="ECO:0000256" key="3">
    <source>
        <dbReference type="SAM" id="MobiDB-lite"/>
    </source>
</evidence>
<feature type="region of interest" description="Disordered" evidence="3">
    <location>
        <begin position="404"/>
        <end position="431"/>
    </location>
</feature>
<dbReference type="FunCoup" id="A0A0D2WS73">
    <property type="interactions" value="204"/>
</dbReference>
<evidence type="ECO:0000259" key="4">
    <source>
        <dbReference type="PROSITE" id="PS51192"/>
    </source>
</evidence>
<dbReference type="Proteomes" id="UP000008743">
    <property type="component" value="Unassembled WGS sequence"/>
</dbReference>
<feature type="compositionally biased region" description="Polar residues" evidence="3">
    <location>
        <begin position="359"/>
        <end position="368"/>
    </location>
</feature>
<dbReference type="Pfam" id="PF09369">
    <property type="entry name" value="MZB"/>
    <property type="match status" value="1"/>
</dbReference>
<dbReference type="eggNOG" id="KOG4150">
    <property type="taxonomic scope" value="Eukaryota"/>
</dbReference>
<dbReference type="PhylomeDB" id="A0A0D2WS73"/>
<evidence type="ECO:0000313" key="7">
    <source>
        <dbReference type="Proteomes" id="UP000008743"/>
    </source>
</evidence>
<dbReference type="CDD" id="cd17923">
    <property type="entry name" value="DEXHc_Hrq1-like"/>
    <property type="match status" value="1"/>
</dbReference>